<dbReference type="NCBIfam" id="TIGR00020">
    <property type="entry name" value="prfB"/>
    <property type="match status" value="1"/>
</dbReference>
<keyword evidence="4 6" id="KW-0963">Cytoplasm</keyword>
<keyword evidence="5 6" id="KW-0648">Protein biosynthesis</keyword>
<evidence type="ECO:0000256" key="7">
    <source>
        <dbReference type="NCBIfam" id="TIGR00020"/>
    </source>
</evidence>
<keyword evidence="10" id="KW-1185">Reference proteome</keyword>
<organism evidence="9 10">
    <name type="scientific">Nocardioides szechwanensis</name>
    <dbReference type="NCBI Taxonomy" id="1005944"/>
    <lineage>
        <taxon>Bacteria</taxon>
        <taxon>Bacillati</taxon>
        <taxon>Actinomycetota</taxon>
        <taxon>Actinomycetes</taxon>
        <taxon>Propionibacteriales</taxon>
        <taxon>Nocardioidaceae</taxon>
        <taxon>Nocardioides</taxon>
    </lineage>
</organism>
<dbReference type="Pfam" id="PF03462">
    <property type="entry name" value="PCRF"/>
    <property type="match status" value="1"/>
</dbReference>
<dbReference type="PANTHER" id="PTHR43116">
    <property type="entry name" value="PEPTIDE CHAIN RELEASE FACTOR 2"/>
    <property type="match status" value="1"/>
</dbReference>
<evidence type="ECO:0000256" key="4">
    <source>
        <dbReference type="ARBA" id="ARBA00022490"/>
    </source>
</evidence>
<dbReference type="PANTHER" id="PTHR43116:SF3">
    <property type="entry name" value="CLASS I PEPTIDE CHAIN RELEASE FACTOR"/>
    <property type="match status" value="1"/>
</dbReference>
<dbReference type="Gene3D" id="1.20.58.410">
    <property type="entry name" value="Release factor"/>
    <property type="match status" value="1"/>
</dbReference>
<dbReference type="SMART" id="SM00937">
    <property type="entry name" value="PCRF"/>
    <property type="match status" value="1"/>
</dbReference>
<dbReference type="InterPro" id="IPR004374">
    <property type="entry name" value="PrfB"/>
</dbReference>
<evidence type="ECO:0000256" key="3">
    <source>
        <dbReference type="ARBA" id="ARBA00022481"/>
    </source>
</evidence>
<feature type="domain" description="Prokaryotic-type class I peptide chain release factors" evidence="8">
    <location>
        <begin position="253"/>
        <end position="269"/>
    </location>
</feature>
<dbReference type="GO" id="GO:0005737">
    <property type="term" value="C:cytoplasm"/>
    <property type="evidence" value="ECO:0007669"/>
    <property type="project" value="UniProtKB-SubCell"/>
</dbReference>
<dbReference type="HAMAP" id="MF_00094">
    <property type="entry name" value="Rel_fac_2"/>
    <property type="match status" value="1"/>
</dbReference>
<dbReference type="GO" id="GO:0016149">
    <property type="term" value="F:translation release factor activity, codon specific"/>
    <property type="evidence" value="ECO:0007669"/>
    <property type="project" value="UniProtKB-UniRule"/>
</dbReference>
<comment type="function">
    <text evidence="1 6">Peptide chain release factor 2 directs the termination of translation in response to the peptide chain termination codons UGA and UAA.</text>
</comment>
<dbReference type="STRING" id="1005944.SAMN05192576_2125"/>
<dbReference type="SUPFAM" id="SSF75620">
    <property type="entry name" value="Release factor"/>
    <property type="match status" value="1"/>
</dbReference>
<dbReference type="Pfam" id="PF00472">
    <property type="entry name" value="RF-1"/>
    <property type="match status" value="1"/>
</dbReference>
<dbReference type="AlphaFoldDB" id="A0A1H0ATE2"/>
<evidence type="ECO:0000313" key="10">
    <source>
        <dbReference type="Proteomes" id="UP000199004"/>
    </source>
</evidence>
<feature type="modified residue" description="N5-methylglutamine" evidence="6">
    <location>
        <position position="260"/>
    </location>
</feature>
<dbReference type="Gene3D" id="3.30.70.1660">
    <property type="match status" value="1"/>
</dbReference>
<comment type="subcellular location">
    <subcellularLocation>
        <location evidence="6">Cytoplasm</location>
    </subcellularLocation>
</comment>
<reference evidence="10" key="1">
    <citation type="submission" date="2016-10" db="EMBL/GenBank/DDBJ databases">
        <authorList>
            <person name="Varghese N."/>
            <person name="Submissions S."/>
        </authorList>
    </citation>
    <scope>NUCLEOTIDE SEQUENCE [LARGE SCALE GENOMIC DNA]</scope>
    <source>
        <strain evidence="10">CGMCC 1.11147</strain>
    </source>
</reference>
<accession>A0A1H0ATE2</accession>
<comment type="PTM">
    <text evidence="6">Methylated by PrmC. Methylation increases the termination efficiency of RF2.</text>
</comment>
<comment type="similarity">
    <text evidence="2 6">Belongs to the prokaryotic/mitochondrial release factor family.</text>
</comment>
<evidence type="ECO:0000259" key="8">
    <source>
        <dbReference type="PROSITE" id="PS00745"/>
    </source>
</evidence>
<dbReference type="PROSITE" id="PS00745">
    <property type="entry name" value="RF_PROK_I"/>
    <property type="match status" value="1"/>
</dbReference>
<gene>
    <name evidence="6" type="primary">prfB</name>
    <name evidence="9" type="ORF">SAMN05192576_2125</name>
</gene>
<dbReference type="InterPro" id="IPR005139">
    <property type="entry name" value="PCRF"/>
</dbReference>
<evidence type="ECO:0000256" key="5">
    <source>
        <dbReference type="ARBA" id="ARBA00022917"/>
    </source>
</evidence>
<evidence type="ECO:0000256" key="2">
    <source>
        <dbReference type="ARBA" id="ARBA00010835"/>
    </source>
</evidence>
<dbReference type="InterPro" id="IPR045853">
    <property type="entry name" value="Pep_chain_release_fac_I_sf"/>
</dbReference>
<keyword evidence="3 6" id="KW-0488">Methylation</keyword>
<dbReference type="FunFam" id="3.30.160.20:FF:000004">
    <property type="entry name" value="Peptide chain release factor 1"/>
    <property type="match status" value="1"/>
</dbReference>
<dbReference type="Proteomes" id="UP000199004">
    <property type="component" value="Unassembled WGS sequence"/>
</dbReference>
<dbReference type="EMBL" id="FNIC01000002">
    <property type="protein sequence ID" value="SDN36366.1"/>
    <property type="molecule type" value="Genomic_DNA"/>
</dbReference>
<protein>
    <recommendedName>
        <fullName evidence="6 7">Peptide chain release factor 2</fullName>
        <shortName evidence="6">RF-2</shortName>
    </recommendedName>
</protein>
<sequence length="381" mass="41752">MEQSVTLLLVAGPDYDSEIKTLQATMYTIEQVLDIGAMRTEIADLGEQVAAPDLWDDQANATRVTGRLSALQGEVDRFDSLTGRIEDLEIMVELGTEEGDAASLADAERELGRIKKAVEVLEVRTLLNGEYDAREALVSIRAGAGGVDAADFAEMLMRMYVRWAEQHNYSVEVYETSYAEEAGLKSATFAIHAPYAYGTLSVEAGTHRLVRISPFDNQGRRQTSFAAVEVVPVLEQTDEIDVPDEEIRVDVYRSGGPGGQSVNTTDSAVRLTHIPTGTVVSCQNEKSQLQNKASAMVVLKAKLLALKKAEEKAHLDGLRGDVQASWGDQMRNYVLNPYQIVKDLRTGYEVGNPSSVFDGDLDGFLEAGIRWRRGADKADDN</sequence>
<evidence type="ECO:0000256" key="1">
    <source>
        <dbReference type="ARBA" id="ARBA00002613"/>
    </source>
</evidence>
<evidence type="ECO:0000313" key="9">
    <source>
        <dbReference type="EMBL" id="SDN36366.1"/>
    </source>
</evidence>
<dbReference type="InterPro" id="IPR000352">
    <property type="entry name" value="Pep_chain_release_fac_I"/>
</dbReference>
<name>A0A1H0ATE2_9ACTN</name>
<dbReference type="Gene3D" id="3.30.160.20">
    <property type="match status" value="1"/>
</dbReference>
<proteinExistence type="inferred from homology"/>
<evidence type="ECO:0000256" key="6">
    <source>
        <dbReference type="HAMAP-Rule" id="MF_00094"/>
    </source>
</evidence>